<evidence type="ECO:0000313" key="4">
    <source>
        <dbReference type="Proteomes" id="UP000632766"/>
    </source>
</evidence>
<dbReference type="PANTHER" id="PTHR33755">
    <property type="entry name" value="TOXIN PARE1-RELATED"/>
    <property type="match status" value="1"/>
</dbReference>
<evidence type="ECO:0000256" key="1">
    <source>
        <dbReference type="ARBA" id="ARBA00006226"/>
    </source>
</evidence>
<evidence type="ECO:0000256" key="2">
    <source>
        <dbReference type="ARBA" id="ARBA00022649"/>
    </source>
</evidence>
<sequence>MEYFIAKEASEDLDEILDYFLGRNINAGERFIREFNKKCQNIAQFPNIGRSSAQFDPKLRGIPLDGYIIFYQVFEDSVVIVRVVSGYRNLESIFADVDDE</sequence>
<accession>A0A8J7L847</accession>
<dbReference type="Gene3D" id="3.30.2310.20">
    <property type="entry name" value="RelE-like"/>
    <property type="match status" value="1"/>
</dbReference>
<dbReference type="InterPro" id="IPR007712">
    <property type="entry name" value="RelE/ParE_toxin"/>
</dbReference>
<dbReference type="AlphaFoldDB" id="A0A8J7L847"/>
<dbReference type="Pfam" id="PF05016">
    <property type="entry name" value="ParE_toxin"/>
    <property type="match status" value="1"/>
</dbReference>
<dbReference type="Proteomes" id="UP000632766">
    <property type="component" value="Unassembled WGS sequence"/>
</dbReference>
<dbReference type="InterPro" id="IPR035093">
    <property type="entry name" value="RelE/ParE_toxin_dom_sf"/>
</dbReference>
<gene>
    <name evidence="3" type="ORF">I8748_18205</name>
</gene>
<comment type="similarity">
    <text evidence="1">Belongs to the RelE toxin family.</text>
</comment>
<comment type="caution">
    <text evidence="3">The sequence shown here is derived from an EMBL/GenBank/DDBJ whole genome shotgun (WGS) entry which is preliminary data.</text>
</comment>
<protein>
    <submittedName>
        <fullName evidence="3">Type II toxin-antitoxin system RelE/ParE family toxin</fullName>
    </submittedName>
</protein>
<dbReference type="PANTHER" id="PTHR33755:SF6">
    <property type="entry name" value="PLASMID STABILIZATION SYSTEM PROTEIN"/>
    <property type="match status" value="1"/>
</dbReference>
<dbReference type="InterPro" id="IPR051803">
    <property type="entry name" value="TA_system_RelE-like_toxin"/>
</dbReference>
<proteinExistence type="inferred from homology"/>
<name>A0A8J7L847_9NOST</name>
<organism evidence="3 4">
    <name type="scientific">Amazonocrinis nigriterrae CENA67</name>
    <dbReference type="NCBI Taxonomy" id="2794033"/>
    <lineage>
        <taxon>Bacteria</taxon>
        <taxon>Bacillati</taxon>
        <taxon>Cyanobacteriota</taxon>
        <taxon>Cyanophyceae</taxon>
        <taxon>Nostocales</taxon>
        <taxon>Nostocaceae</taxon>
        <taxon>Amazonocrinis</taxon>
        <taxon>Amazonocrinis nigriterrae</taxon>
    </lineage>
</organism>
<evidence type="ECO:0000313" key="3">
    <source>
        <dbReference type="EMBL" id="MBH8564094.1"/>
    </source>
</evidence>
<dbReference type="RefSeq" id="WP_198125943.1">
    <property type="nucleotide sequence ID" value="NZ_JAECZC010000034.1"/>
</dbReference>
<keyword evidence="2" id="KW-1277">Toxin-antitoxin system</keyword>
<reference evidence="3 4" key="1">
    <citation type="journal article" date="2021" name="Int. J. Syst. Evol. Microbiol.">
        <title>Amazonocrinis nigriterrae gen. nov., sp. nov., Atlanticothrix silvestris gen. nov., sp. nov. and Dendronalium phyllosphericum gen. nov., sp. nov., nostocacean cyanobacteria from Brazilian environments.</title>
        <authorList>
            <person name="Alvarenga D.O."/>
            <person name="Andreote A.P.D."/>
            <person name="Branco L.H.Z."/>
            <person name="Delbaje E."/>
            <person name="Cruz R.B."/>
            <person name="Varani A.M."/>
            <person name="Fiore M.F."/>
        </authorList>
    </citation>
    <scope>NUCLEOTIDE SEQUENCE [LARGE SCALE GENOMIC DNA]</scope>
    <source>
        <strain evidence="3 4">CENA67</strain>
    </source>
</reference>
<keyword evidence="4" id="KW-1185">Reference proteome</keyword>
<dbReference type="EMBL" id="JAECZC010000034">
    <property type="protein sequence ID" value="MBH8564094.1"/>
    <property type="molecule type" value="Genomic_DNA"/>
</dbReference>